<dbReference type="EnsemblPlants" id="AES66090">
    <property type="protein sequence ID" value="AES66090"/>
    <property type="gene ID" value="MTR_2g062400"/>
</dbReference>
<evidence type="ECO:0000313" key="3">
    <source>
        <dbReference type="Proteomes" id="UP000002051"/>
    </source>
</evidence>
<gene>
    <name evidence="1" type="ordered locus">MTR_2g062400</name>
</gene>
<accession>G7IQP4</accession>
<reference evidence="1 3" key="1">
    <citation type="journal article" date="2011" name="Nature">
        <title>The Medicago genome provides insight into the evolution of rhizobial symbioses.</title>
        <authorList>
            <person name="Young N.D."/>
            <person name="Debelle F."/>
            <person name="Oldroyd G.E."/>
            <person name="Geurts R."/>
            <person name="Cannon S.B."/>
            <person name="Udvardi M.K."/>
            <person name="Benedito V.A."/>
            <person name="Mayer K.F."/>
            <person name="Gouzy J."/>
            <person name="Schoof H."/>
            <person name="Van de Peer Y."/>
            <person name="Proost S."/>
            <person name="Cook D.R."/>
            <person name="Meyers B.C."/>
            <person name="Spannagl M."/>
            <person name="Cheung F."/>
            <person name="De Mita S."/>
            <person name="Krishnakumar V."/>
            <person name="Gundlach H."/>
            <person name="Zhou S."/>
            <person name="Mudge J."/>
            <person name="Bharti A.K."/>
            <person name="Murray J.D."/>
            <person name="Naoumkina M.A."/>
            <person name="Rosen B."/>
            <person name="Silverstein K.A."/>
            <person name="Tang H."/>
            <person name="Rombauts S."/>
            <person name="Zhao P.X."/>
            <person name="Zhou P."/>
            <person name="Barbe V."/>
            <person name="Bardou P."/>
            <person name="Bechner M."/>
            <person name="Bellec A."/>
            <person name="Berger A."/>
            <person name="Berges H."/>
            <person name="Bidwell S."/>
            <person name="Bisseling T."/>
            <person name="Choisne N."/>
            <person name="Couloux A."/>
            <person name="Denny R."/>
            <person name="Deshpande S."/>
            <person name="Dai X."/>
            <person name="Doyle J.J."/>
            <person name="Dudez A.M."/>
            <person name="Farmer A.D."/>
            <person name="Fouteau S."/>
            <person name="Franken C."/>
            <person name="Gibelin C."/>
            <person name="Gish J."/>
            <person name="Goldstein S."/>
            <person name="Gonzalez A.J."/>
            <person name="Green P.J."/>
            <person name="Hallab A."/>
            <person name="Hartog M."/>
            <person name="Hua A."/>
            <person name="Humphray S.J."/>
            <person name="Jeong D.H."/>
            <person name="Jing Y."/>
            <person name="Jocker A."/>
            <person name="Kenton S.M."/>
            <person name="Kim D.J."/>
            <person name="Klee K."/>
            <person name="Lai H."/>
            <person name="Lang C."/>
            <person name="Lin S."/>
            <person name="Macmil S.L."/>
            <person name="Magdelenat G."/>
            <person name="Matthews L."/>
            <person name="McCorrison J."/>
            <person name="Monaghan E.L."/>
            <person name="Mun J.H."/>
            <person name="Najar F.Z."/>
            <person name="Nicholson C."/>
            <person name="Noirot C."/>
            <person name="O'Bleness M."/>
            <person name="Paule C.R."/>
            <person name="Poulain J."/>
            <person name="Prion F."/>
            <person name="Qin B."/>
            <person name="Qu C."/>
            <person name="Retzel E.F."/>
            <person name="Riddle C."/>
            <person name="Sallet E."/>
            <person name="Samain S."/>
            <person name="Samson N."/>
            <person name="Sanders I."/>
            <person name="Saurat O."/>
            <person name="Scarpelli C."/>
            <person name="Schiex T."/>
            <person name="Segurens B."/>
            <person name="Severin A.J."/>
            <person name="Sherrier D.J."/>
            <person name="Shi R."/>
            <person name="Sims S."/>
            <person name="Singer S.R."/>
            <person name="Sinharoy S."/>
            <person name="Sterck L."/>
            <person name="Viollet A."/>
            <person name="Wang B.B."/>
            <person name="Wang K."/>
            <person name="Wang M."/>
            <person name="Wang X."/>
            <person name="Warfsmann J."/>
            <person name="Weissenbach J."/>
            <person name="White D.D."/>
            <person name="White J.D."/>
            <person name="Wiley G.B."/>
            <person name="Wincker P."/>
            <person name="Xing Y."/>
            <person name="Yang L."/>
            <person name="Yao Z."/>
            <person name="Ying F."/>
            <person name="Zhai J."/>
            <person name="Zhou L."/>
            <person name="Zuber A."/>
            <person name="Denarie J."/>
            <person name="Dixon R.A."/>
            <person name="May G.D."/>
            <person name="Schwartz D.C."/>
            <person name="Rogers J."/>
            <person name="Quetier F."/>
            <person name="Town C.D."/>
            <person name="Roe B.A."/>
        </authorList>
    </citation>
    <scope>NUCLEOTIDE SEQUENCE [LARGE SCALE GENOMIC DNA]</scope>
    <source>
        <strain evidence="1">A17</strain>
        <strain evidence="2 3">cv. Jemalong A17</strain>
    </source>
</reference>
<evidence type="ECO:0000313" key="1">
    <source>
        <dbReference type="EMBL" id="AES66090.1"/>
    </source>
</evidence>
<dbReference type="PaxDb" id="3880-AES66090"/>
<evidence type="ECO:0000313" key="2">
    <source>
        <dbReference type="EnsemblPlants" id="AES66090"/>
    </source>
</evidence>
<name>G7IQP4_MEDTR</name>
<protein>
    <submittedName>
        <fullName evidence="1 2">Uncharacterized protein</fullName>
    </submittedName>
</protein>
<dbReference type="HOGENOM" id="CLU_2174716_0_0_1"/>
<sequence length="110" mass="12400">MVIHIINTTWFSINNYIFNNIRETLSTTVAMTTANVSLVGNLKRFTTCLSISDFVILESFQSVNNHPKAPRILQVIWHSHILSWIKYNINATALGNPGLSGCAVIFRNNH</sequence>
<reference evidence="2" key="3">
    <citation type="submission" date="2015-04" db="UniProtKB">
        <authorList>
            <consortium name="EnsemblPlants"/>
        </authorList>
    </citation>
    <scope>IDENTIFICATION</scope>
    <source>
        <strain evidence="2">cv. Jemalong A17</strain>
    </source>
</reference>
<keyword evidence="3" id="KW-1185">Reference proteome</keyword>
<dbReference type="EMBL" id="CM001218">
    <property type="protein sequence ID" value="AES66090.1"/>
    <property type="molecule type" value="Genomic_DNA"/>
</dbReference>
<organism evidence="1 3">
    <name type="scientific">Medicago truncatula</name>
    <name type="common">Barrel medic</name>
    <name type="synonym">Medicago tribuloides</name>
    <dbReference type="NCBI Taxonomy" id="3880"/>
    <lineage>
        <taxon>Eukaryota</taxon>
        <taxon>Viridiplantae</taxon>
        <taxon>Streptophyta</taxon>
        <taxon>Embryophyta</taxon>
        <taxon>Tracheophyta</taxon>
        <taxon>Spermatophyta</taxon>
        <taxon>Magnoliopsida</taxon>
        <taxon>eudicotyledons</taxon>
        <taxon>Gunneridae</taxon>
        <taxon>Pentapetalae</taxon>
        <taxon>rosids</taxon>
        <taxon>fabids</taxon>
        <taxon>Fabales</taxon>
        <taxon>Fabaceae</taxon>
        <taxon>Papilionoideae</taxon>
        <taxon>50 kb inversion clade</taxon>
        <taxon>NPAAA clade</taxon>
        <taxon>Hologalegina</taxon>
        <taxon>IRL clade</taxon>
        <taxon>Trifolieae</taxon>
        <taxon>Medicago</taxon>
    </lineage>
</organism>
<dbReference type="AlphaFoldDB" id="G7IQP4"/>
<proteinExistence type="predicted"/>
<dbReference type="Proteomes" id="UP000002051">
    <property type="component" value="Chromosome 2"/>
</dbReference>
<reference evidence="1 3" key="2">
    <citation type="journal article" date="2014" name="BMC Genomics">
        <title>An improved genome release (version Mt4.0) for the model legume Medicago truncatula.</title>
        <authorList>
            <person name="Tang H."/>
            <person name="Krishnakumar V."/>
            <person name="Bidwell S."/>
            <person name="Rosen B."/>
            <person name="Chan A."/>
            <person name="Zhou S."/>
            <person name="Gentzbittel L."/>
            <person name="Childs K.L."/>
            <person name="Yandell M."/>
            <person name="Gundlach H."/>
            <person name="Mayer K.F."/>
            <person name="Schwartz D.C."/>
            <person name="Town C.D."/>
        </authorList>
    </citation>
    <scope>GENOME REANNOTATION</scope>
    <source>
        <strain evidence="2 3">cv. Jemalong A17</strain>
    </source>
</reference>